<dbReference type="Pfam" id="PF01078">
    <property type="entry name" value="Mg_chelatase"/>
    <property type="match status" value="1"/>
</dbReference>
<dbReference type="Pfam" id="PF13335">
    <property type="entry name" value="Mg_chelatase_C"/>
    <property type="match status" value="1"/>
</dbReference>
<dbReference type="AlphaFoldDB" id="A0A172TKS9"/>
<evidence type="ECO:0000313" key="4">
    <source>
        <dbReference type="Proteomes" id="UP000076927"/>
    </source>
</evidence>
<dbReference type="InterPro" id="IPR014721">
    <property type="entry name" value="Ribsml_uS5_D2-typ_fold_subgr"/>
</dbReference>
<protein>
    <submittedName>
        <fullName evidence="3">Fis family transcriptional regulator</fullName>
    </submittedName>
</protein>
<dbReference type="Proteomes" id="UP000076927">
    <property type="component" value="Chromosome"/>
</dbReference>
<dbReference type="InterPro" id="IPR003593">
    <property type="entry name" value="AAA+_ATPase"/>
</dbReference>
<organism evidence="3 4">
    <name type="scientific">Paenibacillus swuensis</name>
    <dbReference type="NCBI Taxonomy" id="1178515"/>
    <lineage>
        <taxon>Bacteria</taxon>
        <taxon>Bacillati</taxon>
        <taxon>Bacillota</taxon>
        <taxon>Bacilli</taxon>
        <taxon>Bacillales</taxon>
        <taxon>Paenibacillaceae</taxon>
        <taxon>Paenibacillus</taxon>
    </lineage>
</organism>
<dbReference type="PATRIC" id="fig|1178515.4.peg.3205"/>
<dbReference type="SMART" id="SM00382">
    <property type="entry name" value="AAA"/>
    <property type="match status" value="1"/>
</dbReference>
<accession>A0A172TKS9</accession>
<evidence type="ECO:0000259" key="2">
    <source>
        <dbReference type="SMART" id="SM00382"/>
    </source>
</evidence>
<dbReference type="STRING" id="1178515.SY83_15940"/>
<sequence length="530" mass="57977">MYSKMICACVDGIDGKLIDVEVDVSNGLPQVNIVGLPDSAVRESSERVRSAIKNCRFEFPMERITVNLAPADVRKEGSSFDLAIAIGILSASDQVKLEDPESTLIIGELALNGDVRPVPGVLSMADQARKSGLTRMILPYDNVEEAQFIEGLTLYPIRHLHELHEIVTTGQPLVSVINNKHVKTPIRELLRQGLFGGDPPPPEDSADRTTLDYADVIGQQQAKRALMIAAAGMHNLLFIGPPGSGKTMLIRRLPSILPELMDNEALEVTKIYSVSGKLHDRSRLLRERPFRSPHHTVSAGGLIGGGSIPKPGEVTLAHRGVLFLDELPEFTRGVLEVMRQPLEDRHVVIGRARAVVRFPADFMLAASMNPCPCGQLGADPGAAPCTCSLSKIQHYRSRISGPLLDRIDLHVEVPRVTSLAAAGSPLGSREMREKVLAAQSRQRARYAGTGVVFNGELTGNLLRRHCRLRPEGERLLEASFVALQLSLRAHDRILRIARTIADLEDSVAIETAHVAEAVQYRNLDKKYDPA</sequence>
<evidence type="ECO:0000256" key="1">
    <source>
        <dbReference type="ARBA" id="ARBA00006354"/>
    </source>
</evidence>
<name>A0A172TKS9_9BACL</name>
<dbReference type="InterPro" id="IPR004482">
    <property type="entry name" value="Mg_chelat-rel"/>
</dbReference>
<dbReference type="NCBIfam" id="TIGR00368">
    <property type="entry name" value="YifB family Mg chelatase-like AAA ATPase"/>
    <property type="match status" value="1"/>
</dbReference>
<dbReference type="PANTHER" id="PTHR32039:SF7">
    <property type="entry name" value="COMPETENCE PROTEIN COMM"/>
    <property type="match status" value="1"/>
</dbReference>
<reference evidence="3 4" key="1">
    <citation type="submission" date="2015-01" db="EMBL/GenBank/DDBJ databases">
        <title>Paenibacillus swuensis/DY6/whole genome sequencing.</title>
        <authorList>
            <person name="Kim M.K."/>
            <person name="Srinivasan S."/>
            <person name="Lee J.-J."/>
        </authorList>
    </citation>
    <scope>NUCLEOTIDE SEQUENCE [LARGE SCALE GENOMIC DNA]</scope>
    <source>
        <strain evidence="3 4">DY6</strain>
    </source>
</reference>
<dbReference type="InterPro" id="IPR020568">
    <property type="entry name" value="Ribosomal_Su5_D2-typ_SF"/>
</dbReference>
<proteinExistence type="inferred from homology"/>
<dbReference type="GO" id="GO:0005524">
    <property type="term" value="F:ATP binding"/>
    <property type="evidence" value="ECO:0007669"/>
    <property type="project" value="InterPro"/>
</dbReference>
<feature type="domain" description="AAA+ ATPase" evidence="2">
    <location>
        <begin position="232"/>
        <end position="417"/>
    </location>
</feature>
<dbReference type="InterPro" id="IPR027417">
    <property type="entry name" value="P-loop_NTPase"/>
</dbReference>
<dbReference type="EMBL" id="CP011388">
    <property type="protein sequence ID" value="ANE47524.1"/>
    <property type="molecule type" value="Genomic_DNA"/>
</dbReference>
<dbReference type="Gene3D" id="3.30.230.10">
    <property type="match status" value="1"/>
</dbReference>
<dbReference type="OrthoDB" id="9813147at2"/>
<evidence type="ECO:0000313" key="3">
    <source>
        <dbReference type="EMBL" id="ANE47524.1"/>
    </source>
</evidence>
<comment type="similarity">
    <text evidence="1">Belongs to the Mg-chelatase subunits D/I family. ComM subfamily.</text>
</comment>
<dbReference type="InterPro" id="IPR000523">
    <property type="entry name" value="Mg_chelatse_chII-like_cat_dom"/>
</dbReference>
<dbReference type="Gene3D" id="3.40.50.300">
    <property type="entry name" value="P-loop containing nucleotide triphosphate hydrolases"/>
    <property type="match status" value="1"/>
</dbReference>
<dbReference type="InterPro" id="IPR025158">
    <property type="entry name" value="Mg_chelat-rel_C"/>
</dbReference>
<dbReference type="PANTHER" id="PTHR32039">
    <property type="entry name" value="MAGNESIUM-CHELATASE SUBUNIT CHLI"/>
    <property type="match status" value="1"/>
</dbReference>
<dbReference type="Pfam" id="PF13541">
    <property type="entry name" value="ChlI"/>
    <property type="match status" value="1"/>
</dbReference>
<gene>
    <name evidence="3" type="ORF">SY83_15940</name>
</gene>
<dbReference type="SUPFAM" id="SSF54211">
    <property type="entry name" value="Ribosomal protein S5 domain 2-like"/>
    <property type="match status" value="1"/>
</dbReference>
<dbReference type="SUPFAM" id="SSF52540">
    <property type="entry name" value="P-loop containing nucleoside triphosphate hydrolases"/>
    <property type="match status" value="1"/>
</dbReference>
<keyword evidence="4" id="KW-1185">Reference proteome</keyword>
<dbReference type="KEGG" id="pswu:SY83_15940"/>
<dbReference type="RefSeq" id="WP_068608299.1">
    <property type="nucleotide sequence ID" value="NZ_CP011388.1"/>
</dbReference>
<dbReference type="InterPro" id="IPR045006">
    <property type="entry name" value="CHLI-like"/>
</dbReference>